<comment type="caution">
    <text evidence="2">The sequence shown here is derived from an EMBL/GenBank/DDBJ whole genome shotgun (WGS) entry which is preliminary data.</text>
</comment>
<protein>
    <submittedName>
        <fullName evidence="2">Uncharacterized protein</fullName>
    </submittedName>
</protein>
<evidence type="ECO:0000256" key="1">
    <source>
        <dbReference type="SAM" id="MobiDB-lite"/>
    </source>
</evidence>
<evidence type="ECO:0000313" key="3">
    <source>
        <dbReference type="Proteomes" id="UP000765509"/>
    </source>
</evidence>
<sequence>MVRRPIRPLWAQSNEAKRGQRGIPTSPQSQRGTPTSPQGQRGIPTSPQGQVGPKSKLDPPEPILATNLLDPNLAKNPFDTKMAIEPIGPIFGHGAPWTIIPAMASGNHQRPPDHLRKHSPELKGNSFIPSCTPYSRLQEWTKSHNSKSRSQNLTPISKEDSITHQSRNPWWQSEDHSRIQITWPCRSWGWYFHSGFFPRFIIRLIMPFQSVFKASSISILLGQLNRSIQGRIQSTYMSLAQLGQFNLPLWEFNYTVKFQDGQNCIGPIQTIQPVIHLPGSVLQLFTHTGHLSAPGDFLPS</sequence>
<name>A0A9Q3FRP5_9BASI</name>
<dbReference type="Proteomes" id="UP000765509">
    <property type="component" value="Unassembled WGS sequence"/>
</dbReference>
<evidence type="ECO:0000313" key="2">
    <source>
        <dbReference type="EMBL" id="MBW0542256.1"/>
    </source>
</evidence>
<feature type="region of interest" description="Disordered" evidence="1">
    <location>
        <begin position="1"/>
        <end position="66"/>
    </location>
</feature>
<reference evidence="2" key="1">
    <citation type="submission" date="2021-03" db="EMBL/GenBank/DDBJ databases">
        <title>Draft genome sequence of rust myrtle Austropuccinia psidii MF-1, a brazilian biotype.</title>
        <authorList>
            <person name="Quecine M.C."/>
            <person name="Pachon D.M.R."/>
            <person name="Bonatelli M.L."/>
            <person name="Correr F.H."/>
            <person name="Franceschini L.M."/>
            <person name="Leite T.F."/>
            <person name="Margarido G.R.A."/>
            <person name="Almeida C.A."/>
            <person name="Ferrarezi J.A."/>
            <person name="Labate C.A."/>
        </authorList>
    </citation>
    <scope>NUCLEOTIDE SEQUENCE</scope>
    <source>
        <strain evidence="2">MF-1</strain>
    </source>
</reference>
<dbReference type="AlphaFoldDB" id="A0A9Q3FRP5"/>
<feature type="region of interest" description="Disordered" evidence="1">
    <location>
        <begin position="142"/>
        <end position="165"/>
    </location>
</feature>
<accession>A0A9Q3FRP5</accession>
<organism evidence="2 3">
    <name type="scientific">Austropuccinia psidii MF-1</name>
    <dbReference type="NCBI Taxonomy" id="1389203"/>
    <lineage>
        <taxon>Eukaryota</taxon>
        <taxon>Fungi</taxon>
        <taxon>Dikarya</taxon>
        <taxon>Basidiomycota</taxon>
        <taxon>Pucciniomycotina</taxon>
        <taxon>Pucciniomycetes</taxon>
        <taxon>Pucciniales</taxon>
        <taxon>Sphaerophragmiaceae</taxon>
        <taxon>Austropuccinia</taxon>
    </lineage>
</organism>
<feature type="compositionally biased region" description="Polar residues" evidence="1">
    <location>
        <begin position="23"/>
        <end position="49"/>
    </location>
</feature>
<keyword evidence="3" id="KW-1185">Reference proteome</keyword>
<dbReference type="EMBL" id="AVOT02046977">
    <property type="protein sequence ID" value="MBW0542256.1"/>
    <property type="molecule type" value="Genomic_DNA"/>
</dbReference>
<gene>
    <name evidence="2" type="ORF">O181_081971</name>
</gene>
<proteinExistence type="predicted"/>